<dbReference type="EMBL" id="JAVRQU010000001">
    <property type="protein sequence ID" value="KAK5707695.1"/>
    <property type="molecule type" value="Genomic_DNA"/>
</dbReference>
<comment type="caution">
    <text evidence="3">The sequence shown here is derived from an EMBL/GenBank/DDBJ whole genome shotgun (WGS) entry which is preliminary data.</text>
</comment>
<dbReference type="Gene3D" id="3.40.50.1820">
    <property type="entry name" value="alpha/beta hydrolase"/>
    <property type="match status" value="1"/>
</dbReference>
<dbReference type="SUPFAM" id="SSF53474">
    <property type="entry name" value="alpha/beta-Hydrolases"/>
    <property type="match status" value="1"/>
</dbReference>
<feature type="chain" id="PRO_5042852264" description="AB hydrolase-1 domain-containing protein" evidence="1">
    <location>
        <begin position="18"/>
        <end position="384"/>
    </location>
</feature>
<proteinExistence type="predicted"/>
<evidence type="ECO:0000256" key="1">
    <source>
        <dbReference type="SAM" id="SignalP"/>
    </source>
</evidence>
<dbReference type="InterPro" id="IPR000073">
    <property type="entry name" value="AB_hydrolase_1"/>
</dbReference>
<feature type="domain" description="AB hydrolase-1" evidence="2">
    <location>
        <begin position="111"/>
        <end position="368"/>
    </location>
</feature>
<dbReference type="InterPro" id="IPR029058">
    <property type="entry name" value="AB_hydrolase_fold"/>
</dbReference>
<protein>
    <recommendedName>
        <fullName evidence="2">AB hydrolase-1 domain-containing protein</fullName>
    </recommendedName>
</protein>
<organism evidence="3 4">
    <name type="scientific">Elasticomyces elasticus</name>
    <dbReference type="NCBI Taxonomy" id="574655"/>
    <lineage>
        <taxon>Eukaryota</taxon>
        <taxon>Fungi</taxon>
        <taxon>Dikarya</taxon>
        <taxon>Ascomycota</taxon>
        <taxon>Pezizomycotina</taxon>
        <taxon>Dothideomycetes</taxon>
        <taxon>Dothideomycetidae</taxon>
        <taxon>Mycosphaerellales</taxon>
        <taxon>Teratosphaeriaceae</taxon>
        <taxon>Elasticomyces</taxon>
    </lineage>
</organism>
<feature type="signal peptide" evidence="1">
    <location>
        <begin position="1"/>
        <end position="17"/>
    </location>
</feature>
<evidence type="ECO:0000259" key="2">
    <source>
        <dbReference type="Pfam" id="PF12697"/>
    </source>
</evidence>
<dbReference type="Pfam" id="PF12697">
    <property type="entry name" value="Abhydrolase_6"/>
    <property type="match status" value="1"/>
</dbReference>
<accession>A0AAN7WJ36</accession>
<dbReference type="Proteomes" id="UP001310594">
    <property type="component" value="Unassembled WGS sequence"/>
</dbReference>
<name>A0AAN7WJ36_9PEZI</name>
<dbReference type="AlphaFoldDB" id="A0AAN7WJ36"/>
<keyword evidence="1" id="KW-0732">Signal</keyword>
<gene>
    <name evidence="3" type="ORF">LTR97_000233</name>
</gene>
<reference evidence="3" key="1">
    <citation type="submission" date="2023-08" db="EMBL/GenBank/DDBJ databases">
        <title>Black Yeasts Isolated from many extreme environments.</title>
        <authorList>
            <person name="Coleine C."/>
            <person name="Stajich J.E."/>
            <person name="Selbmann L."/>
        </authorList>
    </citation>
    <scope>NUCLEOTIDE SEQUENCE</scope>
    <source>
        <strain evidence="3">CCFEE 5810</strain>
    </source>
</reference>
<evidence type="ECO:0000313" key="4">
    <source>
        <dbReference type="Proteomes" id="UP001310594"/>
    </source>
</evidence>
<evidence type="ECO:0000313" key="3">
    <source>
        <dbReference type="EMBL" id="KAK5707695.1"/>
    </source>
</evidence>
<sequence length="384" mass="41321">MYRSLVAVTPLIGAALAFQCESFYTNVTVSALSYLPAFPPFENHYETVAFLKGFTARNASTASPFKGAVNVTETFSISADFCWPSRSHHGPPHGGSPYGGPPNGEPLDVQVLTHGLGFDKSYWNFYGESSEYNYINAATGAGYATLSYDRIGNGLSSIPDPYTIQQAPIELAVLEQLTIKLRDGTLDSCIRQPVRKVFHVGHSFGSALSHGVAARSPGLSDGVILTGYAAITLGGGPFAINSGLHLAKENQPERFGNHSTGSLTWGDELANQYSFLTAPYFDPKVLAYAEAHKFPFSISEFLTQGLIETNATAFTGPVLLMAADTDLIFCQSDCVGIVDQLAPFFPAAAPFQTYVQPRTGHGMNLHHNATAMYGVVNKFLKDHA</sequence>